<dbReference type="GeneID" id="31232811"/>
<dbReference type="Pfam" id="PF05988">
    <property type="entry name" value="DUF899"/>
    <property type="match status" value="1"/>
</dbReference>
<evidence type="ECO:0000256" key="1">
    <source>
        <dbReference type="SAM" id="MobiDB-lite"/>
    </source>
</evidence>
<evidence type="ECO:0000313" key="2">
    <source>
        <dbReference type="EMBL" id="MFC4979154.1"/>
    </source>
</evidence>
<feature type="region of interest" description="Disordered" evidence="1">
    <location>
        <begin position="244"/>
        <end position="271"/>
    </location>
</feature>
<dbReference type="EMBL" id="JBHSJE010000002">
    <property type="protein sequence ID" value="MFC4979154.1"/>
    <property type="molecule type" value="Genomic_DNA"/>
</dbReference>
<name>A0ABV9V563_STRAZ</name>
<evidence type="ECO:0000313" key="3">
    <source>
        <dbReference type="Proteomes" id="UP001595908"/>
    </source>
</evidence>
<sequence length="271" mass="29839">MTTTPGKPSGSLPGKPPVTDLATWQAAREELLVREKAHTREGDAIAAARRRLPMVEIDGTVEITGKDGPVPFLDLFEGRDELVVYQHMWYDGAPHQGQCEGCTTTVWHMKDAVYLNARGVSFAVLTAGPWEEVARYTEFMGYTQPWYSAVGLEAPIGGEPGHIVCFLRDGDRVFLTYSTTARGNEGINGSLSLLDMTPYGRGEAWEDRPEGRTVPGELHEGEPSEGHESCWYWRSDADGVATWGPTSRPVPQWTRPGATPVETLGRHGTFH</sequence>
<gene>
    <name evidence="2" type="ORF">ACFPL4_12360</name>
</gene>
<reference evidence="3" key="1">
    <citation type="journal article" date="2019" name="Int. J. Syst. Evol. Microbiol.">
        <title>The Global Catalogue of Microorganisms (GCM) 10K type strain sequencing project: providing services to taxonomists for standard genome sequencing and annotation.</title>
        <authorList>
            <consortium name="The Broad Institute Genomics Platform"/>
            <consortium name="The Broad Institute Genome Sequencing Center for Infectious Disease"/>
            <person name="Wu L."/>
            <person name="Ma J."/>
        </authorList>
    </citation>
    <scope>NUCLEOTIDE SEQUENCE [LARGE SCALE GENOMIC DNA]</scope>
    <source>
        <strain evidence="3">ICMP 257</strain>
    </source>
</reference>
<feature type="region of interest" description="Disordered" evidence="1">
    <location>
        <begin position="204"/>
        <end position="226"/>
    </location>
</feature>
<comment type="caution">
    <text evidence="2">The sequence shown here is derived from an EMBL/GenBank/DDBJ whole genome shotgun (WGS) entry which is preliminary data.</text>
</comment>
<dbReference type="RefSeq" id="WP_033299022.1">
    <property type="nucleotide sequence ID" value="NZ_JBFBDJ010000002.1"/>
</dbReference>
<dbReference type="InterPro" id="IPR010296">
    <property type="entry name" value="DUF899_thioredox"/>
</dbReference>
<organism evidence="2 3">
    <name type="scientific">Streptomyces atroolivaceus</name>
    <dbReference type="NCBI Taxonomy" id="66869"/>
    <lineage>
        <taxon>Bacteria</taxon>
        <taxon>Bacillati</taxon>
        <taxon>Actinomycetota</taxon>
        <taxon>Actinomycetes</taxon>
        <taxon>Kitasatosporales</taxon>
        <taxon>Streptomycetaceae</taxon>
        <taxon>Streptomyces</taxon>
    </lineage>
</organism>
<proteinExistence type="predicted"/>
<protein>
    <submittedName>
        <fullName evidence="2">DUF899 domain-containing protein</fullName>
    </submittedName>
</protein>
<dbReference type="Proteomes" id="UP001595908">
    <property type="component" value="Unassembled WGS sequence"/>
</dbReference>
<accession>A0ABV9V563</accession>
<keyword evidence="3" id="KW-1185">Reference proteome</keyword>